<dbReference type="AlphaFoldDB" id="A0A817X0B6"/>
<accession>A0A817X0B6</accession>
<dbReference type="SMART" id="SM00234">
    <property type="entry name" value="START"/>
    <property type="match status" value="1"/>
</dbReference>
<dbReference type="GO" id="GO:0008289">
    <property type="term" value="F:lipid binding"/>
    <property type="evidence" value="ECO:0007669"/>
    <property type="project" value="UniProtKB-KW"/>
</dbReference>
<evidence type="ECO:0000256" key="10">
    <source>
        <dbReference type="ARBA" id="ARBA00063535"/>
    </source>
</evidence>
<evidence type="ECO:0000256" key="4">
    <source>
        <dbReference type="ARBA" id="ARBA00022490"/>
    </source>
</evidence>
<dbReference type="InterPro" id="IPR002018">
    <property type="entry name" value="CarbesteraseB"/>
</dbReference>
<dbReference type="FunFam" id="3.30.530.20:FF:000017">
    <property type="entry name" value="Phosphatidylcholine transfer protein, putative"/>
    <property type="match status" value="1"/>
</dbReference>
<evidence type="ECO:0000256" key="2">
    <source>
        <dbReference type="ARBA" id="ARBA00005964"/>
    </source>
</evidence>
<evidence type="ECO:0000256" key="3">
    <source>
        <dbReference type="ARBA" id="ARBA00022448"/>
    </source>
</evidence>
<gene>
    <name evidence="15" type="ORF">GRG538_LOCUS6533</name>
</gene>
<dbReference type="PROSITE" id="PS00122">
    <property type="entry name" value="CARBOXYLESTERASE_B_1"/>
    <property type="match status" value="1"/>
</dbReference>
<evidence type="ECO:0000256" key="1">
    <source>
        <dbReference type="ARBA" id="ARBA00004496"/>
    </source>
</evidence>
<dbReference type="Pfam" id="PF01852">
    <property type="entry name" value="START"/>
    <property type="match status" value="1"/>
</dbReference>
<keyword evidence="5" id="KW-0597">Phosphoprotein</keyword>
<evidence type="ECO:0000313" key="16">
    <source>
        <dbReference type="Proteomes" id="UP000663872"/>
    </source>
</evidence>
<evidence type="ECO:0000256" key="6">
    <source>
        <dbReference type="ARBA" id="ARBA00022801"/>
    </source>
</evidence>
<dbReference type="GO" id="GO:0005829">
    <property type="term" value="C:cytosol"/>
    <property type="evidence" value="ECO:0007669"/>
    <property type="project" value="UniProtKB-ARBA"/>
</dbReference>
<comment type="similarity">
    <text evidence="2">Belongs to the type-B carboxylesterase/lipase family.</text>
</comment>
<dbReference type="GO" id="GO:0006869">
    <property type="term" value="P:lipid transport"/>
    <property type="evidence" value="ECO:0007669"/>
    <property type="project" value="UniProtKB-KW"/>
</dbReference>
<comment type="caution">
    <text evidence="15">The sequence shown here is derived from an EMBL/GenBank/DDBJ whole genome shotgun (WGS) entry which is preliminary data.</text>
</comment>
<evidence type="ECO:0000256" key="8">
    <source>
        <dbReference type="ARBA" id="ARBA00023055"/>
    </source>
</evidence>
<evidence type="ECO:0000259" key="14">
    <source>
        <dbReference type="PROSITE" id="PS50848"/>
    </source>
</evidence>
<dbReference type="InterPro" id="IPR029058">
    <property type="entry name" value="AB_hydrolase_fold"/>
</dbReference>
<dbReference type="GO" id="GO:0016787">
    <property type="term" value="F:hydrolase activity"/>
    <property type="evidence" value="ECO:0007669"/>
    <property type="project" value="UniProtKB-KW"/>
</dbReference>
<dbReference type="Proteomes" id="UP000663872">
    <property type="component" value="Unassembled WGS sequence"/>
</dbReference>
<keyword evidence="4" id="KW-0963">Cytoplasm</keyword>
<evidence type="ECO:0000256" key="12">
    <source>
        <dbReference type="ARBA" id="ARBA00077188"/>
    </source>
</evidence>
<dbReference type="EMBL" id="CAJNYT010000653">
    <property type="protein sequence ID" value="CAF3362096.1"/>
    <property type="molecule type" value="Genomic_DNA"/>
</dbReference>
<keyword evidence="6" id="KW-0378">Hydrolase</keyword>
<dbReference type="SUPFAM" id="SSF53474">
    <property type="entry name" value="alpha/beta-Hydrolases"/>
    <property type="match status" value="1"/>
</dbReference>
<evidence type="ECO:0000256" key="13">
    <source>
        <dbReference type="ARBA" id="ARBA00079049"/>
    </source>
</evidence>
<dbReference type="InterPro" id="IPR019826">
    <property type="entry name" value="Carboxylesterase_B_AS"/>
</dbReference>
<proteinExistence type="inferred from homology"/>
<dbReference type="InterPro" id="IPR023393">
    <property type="entry name" value="START-like_dom_sf"/>
</dbReference>
<evidence type="ECO:0000256" key="9">
    <source>
        <dbReference type="ARBA" id="ARBA00023121"/>
    </source>
</evidence>
<dbReference type="InterPro" id="IPR050309">
    <property type="entry name" value="Type-B_Carboxylest/Lipase"/>
</dbReference>
<keyword evidence="9" id="KW-0446">Lipid-binding</keyword>
<comment type="subcellular location">
    <subcellularLocation>
        <location evidence="1">Cytoplasm</location>
    </subcellularLocation>
</comment>
<dbReference type="PANTHER" id="PTHR11559">
    <property type="entry name" value="CARBOXYLESTERASE"/>
    <property type="match status" value="1"/>
</dbReference>
<feature type="domain" description="START" evidence="14">
    <location>
        <begin position="126"/>
        <end position="316"/>
    </location>
</feature>
<dbReference type="Pfam" id="PF00135">
    <property type="entry name" value="COesterase"/>
    <property type="match status" value="3"/>
</dbReference>
<sequence length="754" mass="86363">MWVEWFIRYSKSISKWPFKFFCDGCKRRRYLLSFSPLLFTNNRKIDNISLHKYDWEDNQRRYSRNKYQTKSTTCASSIIGALTSAAVIFSWKNDGVTDEELQEASSDEYLLNMTHDKIDEVLVSLGWEKVIRKDHLLLYRKYNNELQIYSYKILGTFNDISALVFFQVQLDLEYRMKWDDHALRLSVIDTDENTHSDIVHWIQKFPFPFNHRDYLYVRRYCLDAPTDAPPKIIIKCHSINHPNVHDDQKCVRVSKYESSMIIQSKHRLEEKGMKFLLTYHEDAKASIPTSTYSYLAQSGIPDFVEKLHIASKKLPKSKQHVSTQLLPQFAIGLNGNLYLFANESIASPVVSTTSGQFAGFTIRQTNVWIVIPYATPPIDAFRWLKAQPYVMTDSQHGTIQNATNYSPSCLQINREGLILGPTDEDCLHLNVWAPTKPSTSSAGYPVMLWIHGGAFIEGSATQVIYDGLSWTNAAINEKKLLHHGQHSISIKPNGIFFSIGFIRDNIAQFGGDKNSVTLMGQSAGSRPVCIHIVSPLSASLFHAGILDNGSCDTLIYLRDKSFAYSTTQNLASLVGFNQVPISIGVNHDEFVLRTLYEDYYHPPISTVDYLNPILPIMTYNHSEIQALYIYTPNQFSGNYSQASVALLSQEMHICSSRRTARYMSRQPTYLYTYNHAPEYVWLTTPNLIMWPGAYHSAELFSLFQTLTASLCGNIIFKSDELPLATTVRRYWTNMITKRQPNGNVNLIWSQYVFV</sequence>
<name>A0A817X0B6_9BILA</name>
<organism evidence="15 16">
    <name type="scientific">Rotaria socialis</name>
    <dbReference type="NCBI Taxonomy" id="392032"/>
    <lineage>
        <taxon>Eukaryota</taxon>
        <taxon>Metazoa</taxon>
        <taxon>Spiralia</taxon>
        <taxon>Gnathifera</taxon>
        <taxon>Rotifera</taxon>
        <taxon>Eurotatoria</taxon>
        <taxon>Bdelloidea</taxon>
        <taxon>Philodinida</taxon>
        <taxon>Philodinidae</taxon>
        <taxon>Rotaria</taxon>
    </lineage>
</organism>
<dbReference type="Gene3D" id="3.40.50.1820">
    <property type="entry name" value="alpha/beta hydrolase"/>
    <property type="match status" value="3"/>
</dbReference>
<reference evidence="15" key="1">
    <citation type="submission" date="2021-02" db="EMBL/GenBank/DDBJ databases">
        <authorList>
            <person name="Nowell W R."/>
        </authorList>
    </citation>
    <scope>NUCLEOTIDE SEQUENCE</scope>
</reference>
<evidence type="ECO:0000256" key="5">
    <source>
        <dbReference type="ARBA" id="ARBA00022553"/>
    </source>
</evidence>
<dbReference type="PROSITE" id="PS50848">
    <property type="entry name" value="START"/>
    <property type="match status" value="1"/>
</dbReference>
<keyword evidence="8" id="KW-0445">Lipid transport</keyword>
<dbReference type="SUPFAM" id="SSF55961">
    <property type="entry name" value="Bet v1-like"/>
    <property type="match status" value="1"/>
</dbReference>
<comment type="subunit">
    <text evidence="10">Interacts with ACOT13/THEM2.</text>
</comment>
<evidence type="ECO:0000256" key="11">
    <source>
        <dbReference type="ARBA" id="ARBA00069061"/>
    </source>
</evidence>
<protein>
    <recommendedName>
        <fullName evidence="11">Phosphatidylcholine transfer protein</fullName>
    </recommendedName>
    <alternativeName>
        <fullName evidence="13">START domain-containing protein 2</fullName>
    </alternativeName>
    <alternativeName>
        <fullName evidence="12">StAR-related lipid transfer protein 2</fullName>
    </alternativeName>
</protein>
<keyword evidence="3" id="KW-0813">Transport</keyword>
<evidence type="ECO:0000313" key="15">
    <source>
        <dbReference type="EMBL" id="CAF3362096.1"/>
    </source>
</evidence>
<keyword evidence="7" id="KW-0007">Acetylation</keyword>
<dbReference type="InterPro" id="IPR002913">
    <property type="entry name" value="START_lipid-bd_dom"/>
</dbReference>
<dbReference type="Gene3D" id="3.30.530.20">
    <property type="match status" value="1"/>
</dbReference>
<evidence type="ECO:0000256" key="7">
    <source>
        <dbReference type="ARBA" id="ARBA00022990"/>
    </source>
</evidence>